<feature type="domain" description="Amino acid transporter transmembrane" evidence="10">
    <location>
        <begin position="1"/>
        <end position="92"/>
    </location>
</feature>
<feature type="non-terminal residue" evidence="11">
    <location>
        <position position="1"/>
    </location>
</feature>
<evidence type="ECO:0000256" key="5">
    <source>
        <dbReference type="ARBA" id="ARBA00022692"/>
    </source>
</evidence>
<evidence type="ECO:0000256" key="7">
    <source>
        <dbReference type="ARBA" id="ARBA00022989"/>
    </source>
</evidence>
<evidence type="ECO:0000256" key="1">
    <source>
        <dbReference type="ARBA" id="ARBA00004128"/>
    </source>
</evidence>
<keyword evidence="3" id="KW-0813">Transport</keyword>
<dbReference type="GO" id="GO:0005774">
    <property type="term" value="C:vacuolar membrane"/>
    <property type="evidence" value="ECO:0007669"/>
    <property type="project" value="UniProtKB-SubCell"/>
</dbReference>
<sequence length="92" mass="10296">ALPVFIFAFTCQQNIFSICNEVKNSTRGRIDRIIVAAYLIAGLSFCFAAVLGYWTFGNEIPSDVLKGYPETYLVAATRLLYCLLALFSYPLQ</sequence>
<dbReference type="GO" id="GO:0015194">
    <property type="term" value="F:L-serine transmembrane transporter activity"/>
    <property type="evidence" value="ECO:0007669"/>
    <property type="project" value="TreeGrafter"/>
</dbReference>
<evidence type="ECO:0000256" key="2">
    <source>
        <dbReference type="ARBA" id="ARBA00008066"/>
    </source>
</evidence>
<dbReference type="GO" id="GO:0061459">
    <property type="term" value="F:L-arginine transmembrane transporter activity"/>
    <property type="evidence" value="ECO:0007669"/>
    <property type="project" value="TreeGrafter"/>
</dbReference>
<evidence type="ECO:0000313" key="11">
    <source>
        <dbReference type="EMBL" id="CAE7681300.1"/>
    </source>
</evidence>
<reference evidence="11" key="1">
    <citation type="submission" date="2021-02" db="EMBL/GenBank/DDBJ databases">
        <authorList>
            <person name="Dougan E. K."/>
            <person name="Rhodes N."/>
            <person name="Thang M."/>
            <person name="Chan C."/>
        </authorList>
    </citation>
    <scope>NUCLEOTIDE SEQUENCE</scope>
</reference>
<dbReference type="PANTHER" id="PTHR22950:SF678">
    <property type="entry name" value="VACUOLAR AMINO ACID TRANSPORTER 5-RELATED"/>
    <property type="match status" value="1"/>
</dbReference>
<dbReference type="GO" id="GO:0005302">
    <property type="term" value="F:L-tyrosine transmembrane transporter activity"/>
    <property type="evidence" value="ECO:0007669"/>
    <property type="project" value="TreeGrafter"/>
</dbReference>
<gene>
    <name evidence="11" type="primary">avt5</name>
    <name evidence="11" type="ORF">SNEC2469_LOCUS19591</name>
</gene>
<dbReference type="AlphaFoldDB" id="A0A812WP26"/>
<comment type="subcellular location">
    <subcellularLocation>
        <location evidence="1">Vacuole membrane</location>
        <topology evidence="1">Multi-pass membrane protein</topology>
    </subcellularLocation>
</comment>
<comment type="similarity">
    <text evidence="2">Belongs to the amino acid/polyamine transporter 2 family.</text>
</comment>
<evidence type="ECO:0000256" key="4">
    <source>
        <dbReference type="ARBA" id="ARBA00022554"/>
    </source>
</evidence>
<evidence type="ECO:0000259" key="10">
    <source>
        <dbReference type="Pfam" id="PF01490"/>
    </source>
</evidence>
<dbReference type="GO" id="GO:0005290">
    <property type="term" value="F:L-histidine transmembrane transporter activity"/>
    <property type="evidence" value="ECO:0007669"/>
    <property type="project" value="TreeGrafter"/>
</dbReference>
<evidence type="ECO:0000256" key="9">
    <source>
        <dbReference type="SAM" id="Phobius"/>
    </source>
</evidence>
<evidence type="ECO:0000256" key="6">
    <source>
        <dbReference type="ARBA" id="ARBA00022970"/>
    </source>
</evidence>
<proteinExistence type="inferred from homology"/>
<keyword evidence="5 9" id="KW-0812">Transmembrane</keyword>
<keyword evidence="6" id="KW-0029">Amino-acid transport</keyword>
<dbReference type="EMBL" id="CAJNJA010033574">
    <property type="protein sequence ID" value="CAE7681300.1"/>
    <property type="molecule type" value="Genomic_DNA"/>
</dbReference>
<evidence type="ECO:0000256" key="3">
    <source>
        <dbReference type="ARBA" id="ARBA00022448"/>
    </source>
</evidence>
<keyword evidence="8 9" id="KW-0472">Membrane</keyword>
<feature type="non-terminal residue" evidence="11">
    <location>
        <position position="92"/>
    </location>
</feature>
<protein>
    <submittedName>
        <fullName evidence="11">Avt5 protein</fullName>
    </submittedName>
</protein>
<accession>A0A812WP26</accession>
<organism evidence="11 12">
    <name type="scientific">Symbiodinium necroappetens</name>
    <dbReference type="NCBI Taxonomy" id="1628268"/>
    <lineage>
        <taxon>Eukaryota</taxon>
        <taxon>Sar</taxon>
        <taxon>Alveolata</taxon>
        <taxon>Dinophyceae</taxon>
        <taxon>Suessiales</taxon>
        <taxon>Symbiodiniaceae</taxon>
        <taxon>Symbiodinium</taxon>
    </lineage>
</organism>
<comment type="caution">
    <text evidence="11">The sequence shown here is derived from an EMBL/GenBank/DDBJ whole genome shotgun (WGS) entry which is preliminary data.</text>
</comment>
<dbReference type="Pfam" id="PF01490">
    <property type="entry name" value="Aa_trans"/>
    <property type="match status" value="1"/>
</dbReference>
<dbReference type="InterPro" id="IPR013057">
    <property type="entry name" value="AA_transpt_TM"/>
</dbReference>
<dbReference type="GO" id="GO:0015189">
    <property type="term" value="F:L-lysine transmembrane transporter activity"/>
    <property type="evidence" value="ECO:0007669"/>
    <property type="project" value="TreeGrafter"/>
</dbReference>
<keyword evidence="12" id="KW-1185">Reference proteome</keyword>
<dbReference type="OrthoDB" id="438545at2759"/>
<dbReference type="PANTHER" id="PTHR22950">
    <property type="entry name" value="AMINO ACID TRANSPORTER"/>
    <property type="match status" value="1"/>
</dbReference>
<dbReference type="GO" id="GO:0005313">
    <property type="term" value="F:L-glutamate transmembrane transporter activity"/>
    <property type="evidence" value="ECO:0007669"/>
    <property type="project" value="TreeGrafter"/>
</dbReference>
<evidence type="ECO:0000313" key="12">
    <source>
        <dbReference type="Proteomes" id="UP000601435"/>
    </source>
</evidence>
<dbReference type="Proteomes" id="UP000601435">
    <property type="component" value="Unassembled WGS sequence"/>
</dbReference>
<feature type="transmembrane region" description="Helical" evidence="9">
    <location>
        <begin position="33"/>
        <end position="56"/>
    </location>
</feature>
<evidence type="ECO:0000256" key="8">
    <source>
        <dbReference type="ARBA" id="ARBA00023136"/>
    </source>
</evidence>
<keyword evidence="7 9" id="KW-1133">Transmembrane helix</keyword>
<feature type="transmembrane region" description="Helical" evidence="9">
    <location>
        <begin position="71"/>
        <end position="91"/>
    </location>
</feature>
<name>A0A812WP26_9DINO</name>
<keyword evidence="4" id="KW-0926">Vacuole</keyword>